<dbReference type="STRING" id="1391653.AKJ08_2490"/>
<dbReference type="PROSITE" id="PS51257">
    <property type="entry name" value="PROKAR_LIPOPROTEIN"/>
    <property type="match status" value="1"/>
</dbReference>
<dbReference type="OrthoDB" id="5508762at2"/>
<dbReference type="RefSeq" id="WP_050726318.1">
    <property type="nucleotide sequence ID" value="NZ_CP012332.1"/>
</dbReference>
<keyword evidence="2" id="KW-1185">Reference proteome</keyword>
<dbReference type="Proteomes" id="UP000055590">
    <property type="component" value="Chromosome"/>
</dbReference>
<gene>
    <name evidence="1" type="ORF">AKJ08_2490</name>
</gene>
<dbReference type="KEGG" id="vin:AKJ08_2490"/>
<organism evidence="1 2">
    <name type="scientific">Vulgatibacter incomptus</name>
    <dbReference type="NCBI Taxonomy" id="1391653"/>
    <lineage>
        <taxon>Bacteria</taxon>
        <taxon>Pseudomonadati</taxon>
        <taxon>Myxococcota</taxon>
        <taxon>Myxococcia</taxon>
        <taxon>Myxococcales</taxon>
        <taxon>Cystobacterineae</taxon>
        <taxon>Vulgatibacteraceae</taxon>
        <taxon>Vulgatibacter</taxon>
    </lineage>
</organism>
<accession>A0A0K1PEZ7</accession>
<dbReference type="AlphaFoldDB" id="A0A0K1PEZ7"/>
<dbReference type="EMBL" id="CP012332">
    <property type="protein sequence ID" value="AKU92103.1"/>
    <property type="molecule type" value="Genomic_DNA"/>
</dbReference>
<protein>
    <recommendedName>
        <fullName evidence="3">Lipoprotein</fullName>
    </recommendedName>
</protein>
<evidence type="ECO:0008006" key="3">
    <source>
        <dbReference type="Google" id="ProtNLM"/>
    </source>
</evidence>
<sequence length="315" mass="33506">MVKTRFALCAVGLLAAACSPDLNDRTSILDGPRVLAIRSEPAEAKPGTVVAYRALVGQAGSDPSWAFCTARKPLAELGPVSTECMQVSGESLVPFGEGFAASGKLPADGCRNFGPEAPTAKPGEPPGRPVDPDVTGGFQQPLRLLVDTPEGPRFSLGGTRLSCGLAGVTPEQLSEFQHRYVANENPELESVAVVGRGEALKPGDGKNQVRRGEKLALRASWKSCEAPPCAGAEPYVVFDPVSRTLVDRRESIRVAWFATAGAFEHDRTGRDGEDPTTFVDNAWTAPDAAGPVQLWVVIRDDRGGVGWLDYHLMVE</sequence>
<reference evidence="1 2" key="1">
    <citation type="submission" date="2015-08" db="EMBL/GenBank/DDBJ databases">
        <authorList>
            <person name="Babu N.S."/>
            <person name="Beckwith C.J."/>
            <person name="Beseler K.G."/>
            <person name="Brison A."/>
            <person name="Carone J.V."/>
            <person name="Caskin T.P."/>
            <person name="Diamond M."/>
            <person name="Durham M.E."/>
            <person name="Foxe J.M."/>
            <person name="Go M."/>
            <person name="Henderson B.A."/>
            <person name="Jones I.B."/>
            <person name="McGettigan J.A."/>
            <person name="Micheletti S.J."/>
            <person name="Nasrallah M.E."/>
            <person name="Ortiz D."/>
            <person name="Piller C.R."/>
            <person name="Privatt S.R."/>
            <person name="Schneider S.L."/>
            <person name="Sharp S."/>
            <person name="Smith T.C."/>
            <person name="Stanton J.D."/>
            <person name="Ullery H.E."/>
            <person name="Wilson R.J."/>
            <person name="Serrano M.G."/>
            <person name="Buck G."/>
            <person name="Lee V."/>
            <person name="Wang Y."/>
            <person name="Carvalho R."/>
            <person name="Voegtly L."/>
            <person name="Shi R."/>
            <person name="Duckworth R."/>
            <person name="Johnson A."/>
            <person name="Loviza R."/>
            <person name="Walstead R."/>
            <person name="Shah Z."/>
            <person name="Kiflezghi M."/>
            <person name="Wade K."/>
            <person name="Ball S.L."/>
            <person name="Bradley K.W."/>
            <person name="Asai D.J."/>
            <person name="Bowman C.A."/>
            <person name="Russell D.A."/>
            <person name="Pope W.H."/>
            <person name="Jacobs-Sera D."/>
            <person name="Hendrix R.W."/>
            <person name="Hatfull G.F."/>
        </authorList>
    </citation>
    <scope>NUCLEOTIDE SEQUENCE [LARGE SCALE GENOMIC DNA]</scope>
    <source>
        <strain evidence="1 2">DSM 27710</strain>
    </source>
</reference>
<name>A0A0K1PEZ7_9BACT</name>
<proteinExistence type="predicted"/>
<evidence type="ECO:0000313" key="1">
    <source>
        <dbReference type="EMBL" id="AKU92103.1"/>
    </source>
</evidence>
<evidence type="ECO:0000313" key="2">
    <source>
        <dbReference type="Proteomes" id="UP000055590"/>
    </source>
</evidence>